<feature type="domain" description="RGS" evidence="8">
    <location>
        <begin position="415"/>
        <end position="477"/>
    </location>
</feature>
<sequence length="543" mass="60034">MTSIVAGTLTYLGFTQAVSWFGFTKAGIAAGSCAAAWMSSTAIASGGGVAAGSAVSTMQAAAATGAIGGPVGVAVGVTVAGLFFVAIFCLRIIIGRKQFPCSLYSWCFFVTGPVICLPTICRCLKLYFMYKFNLQKTKLYGHLDEQSNVDEKELPSTIRMPHQELFHSSISTTSSSPKSATPVDTPLDTPTSLQSSTSTNEVVFIDAKESISNREIEIPMKELRKMKFFQFMGSHSFVILVYLGVFVFQTILWAIVGGIDEIVYTINKKTDPSAKRALIPAGFFESGYGCIMTSSILGIILTEAIIYIAMEVFTLILCIRSDRDTWNIKKESLIYVVIQSIGMGAFIVAGFIPIVGSLIDYYVPYLLFMCTALSLETVVCVLLPVCYELNQELKIAWNNLKSVSVEESKKEVISGAELVLKNRKTFNILLDFARRSYCPEPVLCWQDIQRYKSPQQVKNRKEIAKFIIDNYISLNSPLELNMASIEKARSDLMIEIEKCGDENLPSTLFDGLELHCIQDLSDVMHRLTQANSDISRFLRENQN</sequence>
<name>D2VZW2_NAEGR</name>
<dbReference type="PANTHER" id="PTHR16932:SF18">
    <property type="entry name" value="INTERFERON, ALPHA-INDUCIBLE PROTEIN 27-LIKE 2"/>
    <property type="match status" value="1"/>
</dbReference>
<reference evidence="9 10" key="1">
    <citation type="journal article" date="2010" name="Cell">
        <title>The genome of Naegleria gruberi illuminates early eukaryotic versatility.</title>
        <authorList>
            <person name="Fritz-Laylin L.K."/>
            <person name="Prochnik S.E."/>
            <person name="Ginger M.L."/>
            <person name="Dacks J.B."/>
            <person name="Carpenter M.L."/>
            <person name="Field M.C."/>
            <person name="Kuo A."/>
            <person name="Paredez A."/>
            <person name="Chapman J."/>
            <person name="Pham J."/>
            <person name="Shu S."/>
            <person name="Neupane R."/>
            <person name="Cipriano M."/>
            <person name="Mancuso J."/>
            <person name="Tu H."/>
            <person name="Salamov A."/>
            <person name="Lindquist E."/>
            <person name="Shapiro H."/>
            <person name="Lucas S."/>
            <person name="Grigoriev I.V."/>
            <person name="Cande W.Z."/>
            <person name="Fulton C."/>
            <person name="Rokhsar D.S."/>
            <person name="Dawson S.C."/>
        </authorList>
    </citation>
    <scope>NUCLEOTIDE SEQUENCE [LARGE SCALE GENOMIC DNA]</scope>
    <source>
        <strain evidence="9 10">NEG-M</strain>
    </source>
</reference>
<dbReference type="InterPro" id="IPR038213">
    <property type="entry name" value="IFI6/IFI27-like_sf"/>
</dbReference>
<dbReference type="KEGG" id="ngr:NAEGRDRAFT_59721"/>
<comment type="similarity">
    <text evidence="2">Belongs to the IFI6/IFI27 family.</text>
</comment>
<feature type="transmembrane region" description="Helical" evidence="7">
    <location>
        <begin position="365"/>
        <end position="387"/>
    </location>
</feature>
<keyword evidence="3 7" id="KW-0812">Transmembrane</keyword>
<dbReference type="GeneID" id="8857443"/>
<proteinExistence type="inferred from homology"/>
<dbReference type="SUPFAM" id="SSF48097">
    <property type="entry name" value="Regulator of G-protein signaling, RGS"/>
    <property type="match status" value="1"/>
</dbReference>
<dbReference type="Pfam" id="PF00615">
    <property type="entry name" value="RGS"/>
    <property type="match status" value="1"/>
</dbReference>
<feature type="transmembrane region" description="Helical" evidence="7">
    <location>
        <begin position="333"/>
        <end position="359"/>
    </location>
</feature>
<feature type="transmembrane region" description="Helical" evidence="7">
    <location>
        <begin position="236"/>
        <end position="256"/>
    </location>
</feature>
<feature type="transmembrane region" description="Helical" evidence="7">
    <location>
        <begin position="277"/>
        <end position="298"/>
    </location>
</feature>
<dbReference type="EMBL" id="GG738916">
    <property type="protein sequence ID" value="EFC37640.1"/>
    <property type="molecule type" value="Genomic_DNA"/>
</dbReference>
<dbReference type="PANTHER" id="PTHR16932">
    <property type="entry name" value="INTERFERON ALPHA-INDUCIBLE PROTEIN 27"/>
    <property type="match status" value="1"/>
</dbReference>
<dbReference type="Proteomes" id="UP000006671">
    <property type="component" value="Unassembled WGS sequence"/>
</dbReference>
<evidence type="ECO:0000256" key="5">
    <source>
        <dbReference type="ARBA" id="ARBA00023136"/>
    </source>
</evidence>
<dbReference type="InterPro" id="IPR036305">
    <property type="entry name" value="RGS_sf"/>
</dbReference>
<feature type="transmembrane region" description="Helical" evidence="7">
    <location>
        <begin position="304"/>
        <end position="321"/>
    </location>
</feature>
<evidence type="ECO:0000256" key="4">
    <source>
        <dbReference type="ARBA" id="ARBA00022989"/>
    </source>
</evidence>
<dbReference type="GO" id="GO:0016020">
    <property type="term" value="C:membrane"/>
    <property type="evidence" value="ECO:0007669"/>
    <property type="project" value="UniProtKB-SubCell"/>
</dbReference>
<dbReference type="Gene3D" id="6.10.110.10">
    <property type="match status" value="1"/>
</dbReference>
<dbReference type="AlphaFoldDB" id="D2VZW2"/>
<dbReference type="RefSeq" id="XP_002670384.1">
    <property type="nucleotide sequence ID" value="XM_002670338.1"/>
</dbReference>
<accession>D2VZW2</accession>
<feature type="region of interest" description="Disordered" evidence="6">
    <location>
        <begin position="169"/>
        <end position="195"/>
    </location>
</feature>
<dbReference type="PROSITE" id="PS50132">
    <property type="entry name" value="RGS"/>
    <property type="match status" value="1"/>
</dbReference>
<evidence type="ECO:0000256" key="2">
    <source>
        <dbReference type="ARBA" id="ARBA00007262"/>
    </source>
</evidence>
<feature type="transmembrane region" description="Helical" evidence="7">
    <location>
        <begin position="106"/>
        <end position="130"/>
    </location>
</feature>
<dbReference type="InterPro" id="IPR044926">
    <property type="entry name" value="RGS_subdomain_2"/>
</dbReference>
<dbReference type="InterPro" id="IPR016137">
    <property type="entry name" value="RGS"/>
</dbReference>
<dbReference type="Pfam" id="PF06140">
    <property type="entry name" value="Ifi-6-16"/>
    <property type="match status" value="1"/>
</dbReference>
<evidence type="ECO:0000259" key="8">
    <source>
        <dbReference type="PROSITE" id="PS50132"/>
    </source>
</evidence>
<protein>
    <submittedName>
        <fullName evidence="9">Regulator of G protein signaling domain</fullName>
    </submittedName>
</protein>
<dbReference type="OMA" id="SGHIMAR"/>
<keyword evidence="10" id="KW-1185">Reference proteome</keyword>
<organism evidence="10">
    <name type="scientific">Naegleria gruberi</name>
    <name type="common">Amoeba</name>
    <dbReference type="NCBI Taxonomy" id="5762"/>
    <lineage>
        <taxon>Eukaryota</taxon>
        <taxon>Discoba</taxon>
        <taxon>Heterolobosea</taxon>
        <taxon>Tetramitia</taxon>
        <taxon>Eutetramitia</taxon>
        <taxon>Vahlkampfiidae</taxon>
        <taxon>Naegleria</taxon>
    </lineage>
</organism>
<dbReference type="VEuPathDB" id="AmoebaDB:NAEGRDRAFT_59721"/>
<dbReference type="InterPro" id="IPR009311">
    <property type="entry name" value="IFI6/IFI27-like"/>
</dbReference>
<feature type="compositionally biased region" description="Low complexity" evidence="6">
    <location>
        <begin position="169"/>
        <end position="181"/>
    </location>
</feature>
<evidence type="ECO:0000256" key="6">
    <source>
        <dbReference type="SAM" id="MobiDB-lite"/>
    </source>
</evidence>
<evidence type="ECO:0000256" key="7">
    <source>
        <dbReference type="SAM" id="Phobius"/>
    </source>
</evidence>
<feature type="transmembrane region" description="Helical" evidence="7">
    <location>
        <begin position="73"/>
        <end position="94"/>
    </location>
</feature>
<keyword evidence="4 7" id="KW-1133">Transmembrane helix</keyword>
<evidence type="ECO:0000313" key="9">
    <source>
        <dbReference type="EMBL" id="EFC37640.1"/>
    </source>
</evidence>
<gene>
    <name evidence="9" type="ORF">NAEGRDRAFT_59721</name>
</gene>
<evidence type="ECO:0000256" key="1">
    <source>
        <dbReference type="ARBA" id="ARBA00004141"/>
    </source>
</evidence>
<dbReference type="OrthoDB" id="10259332at2759"/>
<comment type="subcellular location">
    <subcellularLocation>
        <location evidence="1">Membrane</location>
        <topology evidence="1">Multi-pass membrane protein</topology>
    </subcellularLocation>
</comment>
<evidence type="ECO:0000313" key="10">
    <source>
        <dbReference type="Proteomes" id="UP000006671"/>
    </source>
</evidence>
<dbReference type="InParanoid" id="D2VZW2"/>
<dbReference type="Gene3D" id="1.10.167.10">
    <property type="entry name" value="Regulator of G-protein Signalling 4, domain 2"/>
    <property type="match status" value="1"/>
</dbReference>
<evidence type="ECO:0000256" key="3">
    <source>
        <dbReference type="ARBA" id="ARBA00022692"/>
    </source>
</evidence>
<keyword evidence="5 7" id="KW-0472">Membrane</keyword>